<name>A0A0E9WRF3_ANGAN</name>
<reference evidence="1" key="1">
    <citation type="submission" date="2014-11" db="EMBL/GenBank/DDBJ databases">
        <authorList>
            <person name="Amaro Gonzalez C."/>
        </authorList>
    </citation>
    <scope>NUCLEOTIDE SEQUENCE</scope>
</reference>
<reference evidence="1" key="2">
    <citation type="journal article" date="2015" name="Fish Shellfish Immunol.">
        <title>Early steps in the European eel (Anguilla anguilla)-Vibrio vulnificus interaction in the gills: Role of the RtxA13 toxin.</title>
        <authorList>
            <person name="Callol A."/>
            <person name="Pajuelo D."/>
            <person name="Ebbesson L."/>
            <person name="Teles M."/>
            <person name="MacKenzie S."/>
            <person name="Amaro C."/>
        </authorList>
    </citation>
    <scope>NUCLEOTIDE SEQUENCE</scope>
</reference>
<sequence length="45" mass="5082">MQHMAVFQVISGIPWSVSVFKRTVLRMWVHRKTGGCTCSLCIEGT</sequence>
<dbReference type="EMBL" id="GBXM01015630">
    <property type="protein sequence ID" value="JAH92947.1"/>
    <property type="molecule type" value="Transcribed_RNA"/>
</dbReference>
<evidence type="ECO:0000313" key="1">
    <source>
        <dbReference type="EMBL" id="JAH92947.1"/>
    </source>
</evidence>
<protein>
    <submittedName>
        <fullName evidence="1">Uncharacterized protein</fullName>
    </submittedName>
</protein>
<organism evidence="1">
    <name type="scientific">Anguilla anguilla</name>
    <name type="common">European freshwater eel</name>
    <name type="synonym">Muraena anguilla</name>
    <dbReference type="NCBI Taxonomy" id="7936"/>
    <lineage>
        <taxon>Eukaryota</taxon>
        <taxon>Metazoa</taxon>
        <taxon>Chordata</taxon>
        <taxon>Craniata</taxon>
        <taxon>Vertebrata</taxon>
        <taxon>Euteleostomi</taxon>
        <taxon>Actinopterygii</taxon>
        <taxon>Neopterygii</taxon>
        <taxon>Teleostei</taxon>
        <taxon>Anguilliformes</taxon>
        <taxon>Anguillidae</taxon>
        <taxon>Anguilla</taxon>
    </lineage>
</organism>
<dbReference type="AlphaFoldDB" id="A0A0E9WRF3"/>
<proteinExistence type="predicted"/>
<accession>A0A0E9WRF3</accession>